<dbReference type="EMBL" id="AHZU02001048">
    <property type="protein sequence ID" value="KFG37055.1"/>
    <property type="molecule type" value="Genomic_DNA"/>
</dbReference>
<dbReference type="AlphaFoldDB" id="A0A086JY37"/>
<reference evidence="1 2" key="1">
    <citation type="submission" date="2014-02" db="EMBL/GenBank/DDBJ databases">
        <authorList>
            <person name="Sibley D."/>
            <person name="Venepally P."/>
            <person name="Karamycheva S."/>
            <person name="Hadjithomas M."/>
            <person name="Khan A."/>
            <person name="Brunk B."/>
            <person name="Roos D."/>
            <person name="Caler E."/>
            <person name="Lorenzi H."/>
        </authorList>
    </citation>
    <scope>NUCLEOTIDE SEQUENCE [LARGE SCALE GENOMIC DNA]</scope>
    <source>
        <strain evidence="1 2">GAB2-2007-GAL-DOM2</strain>
    </source>
</reference>
<evidence type="ECO:0000313" key="1">
    <source>
        <dbReference type="EMBL" id="KFG37055.1"/>
    </source>
</evidence>
<accession>A0A086JY37</accession>
<evidence type="ECO:0000313" key="2">
    <source>
        <dbReference type="Proteomes" id="UP000028837"/>
    </source>
</evidence>
<protein>
    <submittedName>
        <fullName evidence="1">Uncharacterized protein</fullName>
    </submittedName>
</protein>
<dbReference type="VEuPathDB" id="ToxoDB:TGDOM2_361460"/>
<sequence length="117" mass="13674">MQCFLLRTSLFQTGTSGRLHYAPSSLVCCCCVYTNGSPLKGLFLTRPTSSGPTLRYRSFFSHPHQRRLKRRMTYRHQKTMTWRPKHKPTKRRKCRQVDGVPDLWARHLDNAVLPQKG</sequence>
<name>A0A086JY37_TOXGO</name>
<organism evidence="1 2">
    <name type="scientific">Toxoplasma gondii GAB2-2007-GAL-DOM2</name>
    <dbReference type="NCBI Taxonomy" id="1130820"/>
    <lineage>
        <taxon>Eukaryota</taxon>
        <taxon>Sar</taxon>
        <taxon>Alveolata</taxon>
        <taxon>Apicomplexa</taxon>
        <taxon>Conoidasida</taxon>
        <taxon>Coccidia</taxon>
        <taxon>Eucoccidiorida</taxon>
        <taxon>Eimeriorina</taxon>
        <taxon>Sarcocystidae</taxon>
        <taxon>Toxoplasma</taxon>
    </lineage>
</organism>
<gene>
    <name evidence="1" type="ORF">TGDOM2_361460</name>
</gene>
<comment type="caution">
    <text evidence="1">The sequence shown here is derived from an EMBL/GenBank/DDBJ whole genome shotgun (WGS) entry which is preliminary data.</text>
</comment>
<dbReference type="Proteomes" id="UP000028837">
    <property type="component" value="Unassembled WGS sequence"/>
</dbReference>
<proteinExistence type="predicted"/>